<dbReference type="KEGG" id="csq:CSCA_3047"/>
<dbReference type="GO" id="GO:0003677">
    <property type="term" value="F:DNA binding"/>
    <property type="evidence" value="ECO:0007669"/>
    <property type="project" value="UniProtKB-KW"/>
</dbReference>
<evidence type="ECO:0000313" key="1">
    <source>
        <dbReference type="EMBL" id="AKA70172.1"/>
    </source>
</evidence>
<name>A0A0E3M8S2_CLOSL</name>
<dbReference type="STRING" id="1548.CSCA_3047"/>
<dbReference type="HOGENOM" id="CLU_1822057_0_0_9"/>
<reference evidence="1 2" key="1">
    <citation type="journal article" date="2015" name="J. Biotechnol.">
        <title>Complete genome sequence of a malodorant-producing acetogen, Clostridium scatologenes ATCC 25775(T).</title>
        <authorList>
            <person name="Zhu Z."/>
            <person name="Guo T."/>
            <person name="Zheng H."/>
            <person name="Song T."/>
            <person name="Ouyang P."/>
            <person name="Xie J."/>
        </authorList>
    </citation>
    <scope>NUCLEOTIDE SEQUENCE [LARGE SCALE GENOMIC DNA]</scope>
    <source>
        <strain evidence="1 2">ATCC 25775</strain>
    </source>
</reference>
<dbReference type="RefSeq" id="WP_029160962.1">
    <property type="nucleotide sequence ID" value="NZ_CP009933.1"/>
</dbReference>
<dbReference type="Proteomes" id="UP000033115">
    <property type="component" value="Chromosome"/>
</dbReference>
<protein>
    <submittedName>
        <fullName evidence="1">DNA-binding protein</fullName>
    </submittedName>
</protein>
<keyword evidence="2" id="KW-1185">Reference proteome</keyword>
<dbReference type="EMBL" id="CP009933">
    <property type="protein sequence ID" value="AKA70172.1"/>
    <property type="molecule type" value="Genomic_DNA"/>
</dbReference>
<sequence>MSKNANIQVKSDLKIVCLDEMVDMLNEVSLSDVGSITIESKGMIDFGMRIYSKDRGNEWEVVVNSKTIDEMLYEQFIILDYALAEDPFSFDTLEIIGDIIWDESTNEFKISFGLNLEIVISVYDYIFEEDDEVEELEEDNE</sequence>
<keyword evidence="1" id="KW-0238">DNA-binding</keyword>
<evidence type="ECO:0000313" key="2">
    <source>
        <dbReference type="Proteomes" id="UP000033115"/>
    </source>
</evidence>
<proteinExistence type="predicted"/>
<dbReference type="AlphaFoldDB" id="A0A0E3M8S2"/>
<gene>
    <name evidence="1" type="ORF">CSCA_3047</name>
</gene>
<accession>A0A0E3M8S2</accession>
<organism evidence="1 2">
    <name type="scientific">Clostridium scatologenes</name>
    <dbReference type="NCBI Taxonomy" id="1548"/>
    <lineage>
        <taxon>Bacteria</taxon>
        <taxon>Bacillati</taxon>
        <taxon>Bacillota</taxon>
        <taxon>Clostridia</taxon>
        <taxon>Eubacteriales</taxon>
        <taxon>Clostridiaceae</taxon>
        <taxon>Clostridium</taxon>
    </lineage>
</organism>